<sequence>MVGRRPLEANILGSSPSPATKPSRAGLEPCPRSPGEKSLDDEPPVRI</sequence>
<accession>A0A0G1GLN9</accession>
<organism evidence="2 3">
    <name type="scientific">Candidatus Collierbacteria bacterium GW2011_GWA1_44_12</name>
    <dbReference type="NCBI Taxonomy" id="1618376"/>
    <lineage>
        <taxon>Bacteria</taxon>
        <taxon>Candidatus Collieribacteriota</taxon>
    </lineage>
</organism>
<name>A0A0G1GLN9_9BACT</name>
<evidence type="ECO:0000313" key="3">
    <source>
        <dbReference type="Proteomes" id="UP000034069"/>
    </source>
</evidence>
<feature type="region of interest" description="Disordered" evidence="1">
    <location>
        <begin position="1"/>
        <end position="47"/>
    </location>
</feature>
<dbReference type="AlphaFoldDB" id="A0A0G1GLN9"/>
<evidence type="ECO:0000313" key="2">
    <source>
        <dbReference type="EMBL" id="KKT35268.1"/>
    </source>
</evidence>
<gene>
    <name evidence="2" type="ORF">UW23_C0019G0017</name>
</gene>
<dbReference type="Proteomes" id="UP000034069">
    <property type="component" value="Unassembled WGS sequence"/>
</dbReference>
<feature type="compositionally biased region" description="Basic and acidic residues" evidence="1">
    <location>
        <begin position="34"/>
        <end position="47"/>
    </location>
</feature>
<comment type="caution">
    <text evidence="2">The sequence shown here is derived from an EMBL/GenBank/DDBJ whole genome shotgun (WGS) entry which is preliminary data.</text>
</comment>
<reference evidence="2 3" key="1">
    <citation type="journal article" date="2015" name="Nature">
        <title>rRNA introns, odd ribosomes, and small enigmatic genomes across a large radiation of phyla.</title>
        <authorList>
            <person name="Brown C.T."/>
            <person name="Hug L.A."/>
            <person name="Thomas B.C."/>
            <person name="Sharon I."/>
            <person name="Castelle C.J."/>
            <person name="Singh A."/>
            <person name="Wilkins M.J."/>
            <person name="Williams K.H."/>
            <person name="Banfield J.F."/>
        </authorList>
    </citation>
    <scope>NUCLEOTIDE SEQUENCE [LARGE SCALE GENOMIC DNA]</scope>
</reference>
<dbReference type="EMBL" id="LCHN01000019">
    <property type="protein sequence ID" value="KKT35268.1"/>
    <property type="molecule type" value="Genomic_DNA"/>
</dbReference>
<protein>
    <submittedName>
        <fullName evidence="2">Uncharacterized protein</fullName>
    </submittedName>
</protein>
<evidence type="ECO:0000256" key="1">
    <source>
        <dbReference type="SAM" id="MobiDB-lite"/>
    </source>
</evidence>
<proteinExistence type="predicted"/>